<keyword evidence="7" id="KW-0998">Cell outer membrane</keyword>
<evidence type="ECO:0000313" key="10">
    <source>
        <dbReference type="Proteomes" id="UP000464495"/>
    </source>
</evidence>
<keyword evidence="10" id="KW-1185">Reference proteome</keyword>
<evidence type="ECO:0000256" key="1">
    <source>
        <dbReference type="ARBA" id="ARBA00004571"/>
    </source>
</evidence>
<keyword evidence="5 8" id="KW-0732">Signal</keyword>
<dbReference type="Proteomes" id="UP000464495">
    <property type="component" value="Chromosome"/>
</dbReference>
<evidence type="ECO:0000256" key="7">
    <source>
        <dbReference type="ARBA" id="ARBA00023237"/>
    </source>
</evidence>
<dbReference type="PANTHER" id="PTHR35093:SF8">
    <property type="entry name" value="OUTER MEMBRANE PROTEIN NMB0088-RELATED"/>
    <property type="match status" value="1"/>
</dbReference>
<comment type="subcellular location">
    <subcellularLocation>
        <location evidence="1">Cell outer membrane</location>
        <topology evidence="1">Multi-pass membrane protein</topology>
    </subcellularLocation>
</comment>
<dbReference type="AlphaFoldDB" id="A0A6P1SYX9"/>
<evidence type="ECO:0000313" key="9">
    <source>
        <dbReference type="EMBL" id="QHQ34947.1"/>
    </source>
</evidence>
<dbReference type="SUPFAM" id="SSF56935">
    <property type="entry name" value="Porins"/>
    <property type="match status" value="1"/>
</dbReference>
<dbReference type="EMBL" id="CP046620">
    <property type="protein sequence ID" value="QHQ34947.1"/>
    <property type="molecule type" value="Genomic_DNA"/>
</dbReference>
<evidence type="ECO:0000256" key="3">
    <source>
        <dbReference type="ARBA" id="ARBA00022452"/>
    </source>
</evidence>
<keyword evidence="6" id="KW-0472">Membrane</keyword>
<protein>
    <recommendedName>
        <fullName evidence="11">Transporter</fullName>
    </recommendedName>
</protein>
<evidence type="ECO:0000256" key="5">
    <source>
        <dbReference type="ARBA" id="ARBA00022729"/>
    </source>
</evidence>
<sequence>MTLKASAVAIALSSVSTSAVLAGGLDRTGQPIGVLFEEGRYVELSFGGVFPDVSGTDVALQPTGNVGNAYFVGGAAYKADLTDSISYALIVDQPYGASVEYGATTPVFAGTSAEASTVAVTAIGQYNFNENFSVYGGVRAQQIKAEVGLSGAAYGPLSGYEFEGESDWGVGYVVGAAYERKDIALRVALTYSSEIDHSLPTTETLAGGGAVPGSGADTEVTSPQSVNLDFQTGIMADTLLFGSIRWVNWDGFSVAPVGLGTVSPGSTLVTYEDNTFTYNLGIGRRFTENFSAAVQVGYEENLGGTVSALGPTNGFLSFGVGGTYTMNNGLELTGGLRYIMPGDATVASGGGTAEFEDNNAIAAGLKIAYRF</sequence>
<organism evidence="9 10">
    <name type="scientific">Algicella marina</name>
    <dbReference type="NCBI Taxonomy" id="2683284"/>
    <lineage>
        <taxon>Bacteria</taxon>
        <taxon>Pseudomonadati</taxon>
        <taxon>Pseudomonadota</taxon>
        <taxon>Alphaproteobacteria</taxon>
        <taxon>Rhodobacterales</taxon>
        <taxon>Paracoccaceae</taxon>
        <taxon>Algicella</taxon>
    </lineage>
</organism>
<dbReference type="RefSeq" id="WP_161861512.1">
    <property type="nucleotide sequence ID" value="NZ_CP046620.1"/>
</dbReference>
<dbReference type="GO" id="GO:0009279">
    <property type="term" value="C:cell outer membrane"/>
    <property type="evidence" value="ECO:0007669"/>
    <property type="project" value="UniProtKB-SubCell"/>
</dbReference>
<evidence type="ECO:0000256" key="8">
    <source>
        <dbReference type="SAM" id="SignalP"/>
    </source>
</evidence>
<dbReference type="InterPro" id="IPR005017">
    <property type="entry name" value="OMPP1/FadL/TodX"/>
</dbReference>
<evidence type="ECO:0000256" key="4">
    <source>
        <dbReference type="ARBA" id="ARBA00022692"/>
    </source>
</evidence>
<evidence type="ECO:0000256" key="6">
    <source>
        <dbReference type="ARBA" id="ARBA00023136"/>
    </source>
</evidence>
<dbReference type="PANTHER" id="PTHR35093">
    <property type="entry name" value="OUTER MEMBRANE PROTEIN NMB0088-RELATED"/>
    <property type="match status" value="1"/>
</dbReference>
<feature type="signal peptide" evidence="8">
    <location>
        <begin position="1"/>
        <end position="22"/>
    </location>
</feature>
<keyword evidence="4" id="KW-0812">Transmembrane</keyword>
<proteinExistence type="inferred from homology"/>
<comment type="similarity">
    <text evidence="2">Belongs to the OmpP1/FadL family.</text>
</comment>
<keyword evidence="3" id="KW-1134">Transmembrane beta strand</keyword>
<name>A0A6P1SYX9_9RHOB</name>
<feature type="chain" id="PRO_5026831827" description="Transporter" evidence="8">
    <location>
        <begin position="23"/>
        <end position="371"/>
    </location>
</feature>
<accession>A0A6P1SYX9</accession>
<gene>
    <name evidence="9" type="ORF">GO499_06920</name>
</gene>
<dbReference type="GO" id="GO:0015483">
    <property type="term" value="F:long-chain fatty acid transporting porin activity"/>
    <property type="evidence" value="ECO:0007669"/>
    <property type="project" value="TreeGrafter"/>
</dbReference>
<reference evidence="9 10" key="1">
    <citation type="submission" date="2019-12" db="EMBL/GenBank/DDBJ databases">
        <title>Complete genome sequence of Algicella marina strain 9Alg 56(T) isolated from the red alga Tichocarpus crinitus.</title>
        <authorList>
            <person name="Kim S.-G."/>
            <person name="Nedashkovskaya O.I."/>
        </authorList>
    </citation>
    <scope>NUCLEOTIDE SEQUENCE [LARGE SCALE GENOMIC DNA]</scope>
    <source>
        <strain evidence="9 10">9Alg 56</strain>
    </source>
</reference>
<dbReference type="KEGG" id="amaq:GO499_06920"/>
<evidence type="ECO:0000256" key="2">
    <source>
        <dbReference type="ARBA" id="ARBA00008163"/>
    </source>
</evidence>
<dbReference type="Pfam" id="PF03349">
    <property type="entry name" value="Toluene_X"/>
    <property type="match status" value="1"/>
</dbReference>
<evidence type="ECO:0008006" key="11">
    <source>
        <dbReference type="Google" id="ProtNLM"/>
    </source>
</evidence>
<dbReference type="Gene3D" id="2.40.160.60">
    <property type="entry name" value="Outer membrane protein transport protein (OMPP1/FadL/TodX)"/>
    <property type="match status" value="1"/>
</dbReference>